<keyword evidence="5" id="KW-1185">Reference proteome</keyword>
<comment type="caution">
    <text evidence="4">The sequence shown here is derived from an EMBL/GenBank/DDBJ whole genome shotgun (WGS) entry which is preliminary data.</text>
</comment>
<proteinExistence type="predicted"/>
<keyword evidence="2" id="KW-1133">Transmembrane helix</keyword>
<feature type="region of interest" description="Disordered" evidence="1">
    <location>
        <begin position="158"/>
        <end position="191"/>
    </location>
</feature>
<evidence type="ECO:0000313" key="5">
    <source>
        <dbReference type="Proteomes" id="UP001239445"/>
    </source>
</evidence>
<feature type="transmembrane region" description="Helical" evidence="2">
    <location>
        <begin position="107"/>
        <end position="125"/>
    </location>
</feature>
<evidence type="ECO:0000256" key="3">
    <source>
        <dbReference type="SAM" id="SignalP"/>
    </source>
</evidence>
<evidence type="ECO:0000256" key="2">
    <source>
        <dbReference type="SAM" id="Phobius"/>
    </source>
</evidence>
<dbReference type="PANTHER" id="PTHR36854">
    <property type="entry name" value="CHROMOSOME 9, WHOLE GENOME SHOTGUN SEQUENCE"/>
    <property type="match status" value="1"/>
</dbReference>
<feature type="signal peptide" evidence="3">
    <location>
        <begin position="1"/>
        <end position="23"/>
    </location>
</feature>
<accession>A0AAJ0B9K9</accession>
<dbReference type="PANTHER" id="PTHR36854:SF1">
    <property type="entry name" value="TRANSMEMBRANE PROTEIN"/>
    <property type="match status" value="1"/>
</dbReference>
<dbReference type="Proteomes" id="UP001239445">
    <property type="component" value="Unassembled WGS sequence"/>
</dbReference>
<keyword evidence="2" id="KW-0472">Membrane</keyword>
<organism evidence="4 5">
    <name type="scientific">Echria macrotheca</name>
    <dbReference type="NCBI Taxonomy" id="438768"/>
    <lineage>
        <taxon>Eukaryota</taxon>
        <taxon>Fungi</taxon>
        <taxon>Dikarya</taxon>
        <taxon>Ascomycota</taxon>
        <taxon>Pezizomycotina</taxon>
        <taxon>Sordariomycetes</taxon>
        <taxon>Sordariomycetidae</taxon>
        <taxon>Sordariales</taxon>
        <taxon>Schizotheciaceae</taxon>
        <taxon>Echria</taxon>
    </lineage>
</organism>
<reference evidence="4" key="1">
    <citation type="submission" date="2023-06" db="EMBL/GenBank/DDBJ databases">
        <title>Genome-scale phylogeny and comparative genomics of the fungal order Sordariales.</title>
        <authorList>
            <consortium name="Lawrence Berkeley National Laboratory"/>
            <person name="Hensen N."/>
            <person name="Bonometti L."/>
            <person name="Westerberg I."/>
            <person name="Brannstrom I.O."/>
            <person name="Guillou S."/>
            <person name="Cros-Aarteil S."/>
            <person name="Calhoun S."/>
            <person name="Haridas S."/>
            <person name="Kuo A."/>
            <person name="Mondo S."/>
            <person name="Pangilinan J."/>
            <person name="Riley R."/>
            <person name="Labutti K."/>
            <person name="Andreopoulos B."/>
            <person name="Lipzen A."/>
            <person name="Chen C."/>
            <person name="Yanf M."/>
            <person name="Daum C."/>
            <person name="Ng V."/>
            <person name="Clum A."/>
            <person name="Steindorff A."/>
            <person name="Ohm R."/>
            <person name="Martin F."/>
            <person name="Silar P."/>
            <person name="Natvig D."/>
            <person name="Lalanne C."/>
            <person name="Gautier V."/>
            <person name="Ament-Velasquez S.L."/>
            <person name="Kruys A."/>
            <person name="Hutchinson M.I."/>
            <person name="Powell A.J."/>
            <person name="Barry K."/>
            <person name="Miller A.N."/>
            <person name="Grigoriev I.V."/>
            <person name="Debuchy R."/>
            <person name="Gladieux P."/>
            <person name="Thoren M.H."/>
            <person name="Johannesson H."/>
        </authorList>
    </citation>
    <scope>NUCLEOTIDE SEQUENCE</scope>
    <source>
        <strain evidence="4">PSN4</strain>
    </source>
</reference>
<evidence type="ECO:0000313" key="4">
    <source>
        <dbReference type="EMBL" id="KAK1754223.1"/>
    </source>
</evidence>
<keyword evidence="3" id="KW-0732">Signal</keyword>
<dbReference type="AlphaFoldDB" id="A0AAJ0B9K9"/>
<protein>
    <submittedName>
        <fullName evidence="4">Uncharacterized protein</fullName>
    </submittedName>
</protein>
<feature type="chain" id="PRO_5042498235" evidence="3">
    <location>
        <begin position="24"/>
        <end position="191"/>
    </location>
</feature>
<gene>
    <name evidence="4" type="ORF">QBC47DRAFT_325351</name>
</gene>
<evidence type="ECO:0000256" key="1">
    <source>
        <dbReference type="SAM" id="MobiDB-lite"/>
    </source>
</evidence>
<keyword evidence="2" id="KW-0812">Transmembrane</keyword>
<feature type="compositionally biased region" description="Polar residues" evidence="1">
    <location>
        <begin position="171"/>
        <end position="180"/>
    </location>
</feature>
<sequence length="191" mass="19944">MKRIPSSSYIFLLLAYFTALITASAPTFCKCTCFTNSTIIPLGPQSSPPKSPPPREILLVEPRAASSDCSQCNRKFCLDYNLPICKDAEEKDVTTKCFQRDSRKDQVIVWGFVLGTAGLLGWAGVRRVLEMRNKTPGAGGRGGGGGGGLFGAAFGRAAGSGAGGASDRRNGLSTGYSPLQDSRGGGTRGGG</sequence>
<dbReference type="EMBL" id="MU839836">
    <property type="protein sequence ID" value="KAK1754223.1"/>
    <property type="molecule type" value="Genomic_DNA"/>
</dbReference>
<name>A0AAJ0B9K9_9PEZI</name>